<evidence type="ECO:0000313" key="1">
    <source>
        <dbReference type="EMBL" id="KAJ8679386.1"/>
    </source>
</evidence>
<organism evidence="1 2">
    <name type="scientific">Eretmocerus hayati</name>
    <dbReference type="NCBI Taxonomy" id="131215"/>
    <lineage>
        <taxon>Eukaryota</taxon>
        <taxon>Metazoa</taxon>
        <taxon>Ecdysozoa</taxon>
        <taxon>Arthropoda</taxon>
        <taxon>Hexapoda</taxon>
        <taxon>Insecta</taxon>
        <taxon>Pterygota</taxon>
        <taxon>Neoptera</taxon>
        <taxon>Endopterygota</taxon>
        <taxon>Hymenoptera</taxon>
        <taxon>Apocrita</taxon>
        <taxon>Proctotrupomorpha</taxon>
        <taxon>Chalcidoidea</taxon>
        <taxon>Aphelinidae</taxon>
        <taxon>Aphelininae</taxon>
        <taxon>Eretmocerus</taxon>
    </lineage>
</organism>
<name>A0ACC2P7H4_9HYME</name>
<reference evidence="1" key="1">
    <citation type="submission" date="2023-04" db="EMBL/GenBank/DDBJ databases">
        <title>A chromosome-level genome assembly of the parasitoid wasp Eretmocerus hayati.</title>
        <authorList>
            <person name="Zhong Y."/>
            <person name="Liu S."/>
            <person name="Liu Y."/>
        </authorList>
    </citation>
    <scope>NUCLEOTIDE SEQUENCE</scope>
    <source>
        <strain evidence="1">ZJU_SS_LIU_2023</strain>
    </source>
</reference>
<gene>
    <name evidence="1" type="ORF">QAD02_015173</name>
</gene>
<comment type="caution">
    <text evidence="1">The sequence shown here is derived from an EMBL/GenBank/DDBJ whole genome shotgun (WGS) entry which is preliminary data.</text>
</comment>
<protein>
    <submittedName>
        <fullName evidence="1">Uncharacterized protein</fullName>
    </submittedName>
</protein>
<proteinExistence type="predicted"/>
<dbReference type="EMBL" id="CM056742">
    <property type="protein sequence ID" value="KAJ8679386.1"/>
    <property type="molecule type" value="Genomic_DNA"/>
</dbReference>
<accession>A0ACC2P7H4</accession>
<keyword evidence="2" id="KW-1185">Reference proteome</keyword>
<evidence type="ECO:0000313" key="2">
    <source>
        <dbReference type="Proteomes" id="UP001239111"/>
    </source>
</evidence>
<dbReference type="Proteomes" id="UP001239111">
    <property type="component" value="Chromosome 2"/>
</dbReference>
<sequence>MWSNEAFLFCCLCIAASFLPPCAPASGDPDKYGQDCDTTDYYLAQCGDNEMCGTVESPGANGTIIRSEKCMCKSGFERKDKECRIIPPTSAASQDSHTTSTDSGDDSAGAGGGSMVVFLLISTFLVILGAVGYIGARRYKWLQRFRQFHQNRYGSVLVTRDDYDDDDPTLA</sequence>